<evidence type="ECO:0000256" key="1">
    <source>
        <dbReference type="ARBA" id="ARBA00023211"/>
    </source>
</evidence>
<gene>
    <name evidence="4" type="ORF">MKS91_03175</name>
</gene>
<proteinExistence type="predicted"/>
<protein>
    <recommendedName>
        <fullName evidence="3">ATP-grasp domain-containing protein</fullName>
    </recommendedName>
</protein>
<dbReference type="InterPro" id="IPR013651">
    <property type="entry name" value="ATP-grasp_RimK-type"/>
</dbReference>
<dbReference type="PROSITE" id="PS50975">
    <property type="entry name" value="ATP_GRASP"/>
    <property type="match status" value="1"/>
</dbReference>
<name>A0ABT1L7H5_9GAMM</name>
<sequence>MASLLVGVASDPVLQHFYQQRYVRQDKRILFINTNRINQDIQLSESGWQFPCGGQLLHEDVTAVYNRMLSYHEDNMMICYLNWLMDEYYPNVINRPKDTLTNFSKLWQLQKAKDLGFTVPQTQVYANHSIKSIRGCDYIYKSISSLRSIVDHVDGNRQHQVHEPVVFQKDQGRCNIRVHVLGGACFAQEIVSDSVDYRYDLNVRPATRFNLPSYLLRLCQRLAQEMNLYFSGIDFVLMKGEYYFLEINPSPGYSYYEKQMVGSPISQMLYRYLCQDG</sequence>
<reference evidence="4 5" key="1">
    <citation type="journal article" date="2022" name="Nat. Microbiol.">
        <title>The microbiome of a bacterivorous marine choanoflagellate contains a resource-demanding obligate bacterial associate.</title>
        <authorList>
            <person name="Needham D.M."/>
            <person name="Poirier C."/>
            <person name="Bachy C."/>
            <person name="George E.E."/>
            <person name="Wilken S."/>
            <person name="Yung C.C.M."/>
            <person name="Limardo A.J."/>
            <person name="Morando M."/>
            <person name="Sudek L."/>
            <person name="Malmstrom R.R."/>
            <person name="Keeling P.J."/>
            <person name="Santoro A.E."/>
            <person name="Worden A.Z."/>
        </authorList>
    </citation>
    <scope>NUCLEOTIDE SEQUENCE [LARGE SCALE GENOMIC DNA]</scope>
    <source>
        <strain evidence="4 5">Comchoano-2</strain>
    </source>
</reference>
<evidence type="ECO:0000313" key="5">
    <source>
        <dbReference type="Proteomes" id="UP001320768"/>
    </source>
</evidence>
<dbReference type="InterPro" id="IPR011761">
    <property type="entry name" value="ATP-grasp"/>
</dbReference>
<dbReference type="EMBL" id="JAKUDN010000002">
    <property type="protein sequence ID" value="MCP8352288.1"/>
    <property type="molecule type" value="Genomic_DNA"/>
</dbReference>
<keyword evidence="2" id="KW-0067">ATP-binding</keyword>
<evidence type="ECO:0000256" key="2">
    <source>
        <dbReference type="PROSITE-ProRule" id="PRU00409"/>
    </source>
</evidence>
<dbReference type="SUPFAM" id="SSF56059">
    <property type="entry name" value="Glutathione synthetase ATP-binding domain-like"/>
    <property type="match status" value="1"/>
</dbReference>
<evidence type="ECO:0000259" key="3">
    <source>
        <dbReference type="PROSITE" id="PS50975"/>
    </source>
</evidence>
<dbReference type="PANTHER" id="PTHR21621">
    <property type="entry name" value="RIBOSOMAL PROTEIN S6 MODIFICATION PROTEIN"/>
    <property type="match status" value="1"/>
</dbReference>
<evidence type="ECO:0000313" key="4">
    <source>
        <dbReference type="EMBL" id="MCP8352288.1"/>
    </source>
</evidence>
<keyword evidence="5" id="KW-1185">Reference proteome</keyword>
<dbReference type="Gene3D" id="3.30.470.20">
    <property type="entry name" value="ATP-grasp fold, B domain"/>
    <property type="match status" value="1"/>
</dbReference>
<accession>A0ABT1L7H5</accession>
<feature type="domain" description="ATP-grasp" evidence="3">
    <location>
        <begin position="233"/>
        <end position="274"/>
    </location>
</feature>
<comment type="caution">
    <text evidence="4">The sequence shown here is derived from an EMBL/GenBank/DDBJ whole genome shotgun (WGS) entry which is preliminary data.</text>
</comment>
<dbReference type="Pfam" id="PF08443">
    <property type="entry name" value="RimK"/>
    <property type="match status" value="1"/>
</dbReference>
<dbReference type="Proteomes" id="UP001320768">
    <property type="component" value="Unassembled WGS sequence"/>
</dbReference>
<dbReference type="PANTHER" id="PTHR21621:SF0">
    <property type="entry name" value="BETA-CITRYLGLUTAMATE SYNTHASE B-RELATED"/>
    <property type="match status" value="1"/>
</dbReference>
<keyword evidence="2" id="KW-0547">Nucleotide-binding</keyword>
<dbReference type="RefSeq" id="WP_258569394.1">
    <property type="nucleotide sequence ID" value="NZ_JAKUDN010000002.1"/>
</dbReference>
<keyword evidence="1" id="KW-0464">Manganese</keyword>
<organism evidence="4 5">
    <name type="scientific">Candidatus Synchoanobacter obligatus</name>
    <dbReference type="NCBI Taxonomy" id="2919597"/>
    <lineage>
        <taxon>Bacteria</taxon>
        <taxon>Pseudomonadati</taxon>
        <taxon>Pseudomonadota</taxon>
        <taxon>Gammaproteobacteria</taxon>
        <taxon>Candidatus Comchoanobacterales</taxon>
        <taxon>Candidatus Comchoanobacteraceae</taxon>
        <taxon>Candidatus Synchoanobacter</taxon>
    </lineage>
</organism>